<accession>A0A4Y8PAE3</accession>
<sequence length="103" mass="11582">MSEYEEKCCCEERCRHHEEAETCYEGGDIVEHVAKMWQSAGCSAWSEVVKEILKEKIRARWGAELEKGAEAFVASMGAGWQAKVAKAKAEEEFRKAIEKAILG</sequence>
<keyword evidence="2" id="KW-1185">Reference proteome</keyword>
<dbReference type="EMBL" id="LXQC01000146">
    <property type="protein sequence ID" value="TFE67875.1"/>
    <property type="molecule type" value="Genomic_DNA"/>
</dbReference>
<evidence type="ECO:0000313" key="1">
    <source>
        <dbReference type="EMBL" id="TFE67875.1"/>
    </source>
</evidence>
<dbReference type="Proteomes" id="UP000297713">
    <property type="component" value="Unassembled WGS sequence"/>
</dbReference>
<protein>
    <submittedName>
        <fullName evidence="1">Uncharacterized protein</fullName>
    </submittedName>
</protein>
<proteinExistence type="predicted"/>
<dbReference type="OrthoDB" id="196679at2"/>
<name>A0A4Y8PAE3_9BACT</name>
<evidence type="ECO:0000313" key="2">
    <source>
        <dbReference type="Proteomes" id="UP000297713"/>
    </source>
</evidence>
<comment type="caution">
    <text evidence="1">The sequence shown here is derived from an EMBL/GenBank/DDBJ whole genome shotgun (WGS) entry which is preliminary data.</text>
</comment>
<organism evidence="1 2">
    <name type="scientific">Methylacidiphilum caldifontis</name>
    <dbReference type="NCBI Taxonomy" id="2795386"/>
    <lineage>
        <taxon>Bacteria</taxon>
        <taxon>Pseudomonadati</taxon>
        <taxon>Verrucomicrobiota</taxon>
        <taxon>Methylacidiphilae</taxon>
        <taxon>Methylacidiphilales</taxon>
        <taxon>Methylacidiphilaceae</taxon>
        <taxon>Methylacidiphilum (ex Ratnadevi et al. 2023)</taxon>
    </lineage>
</organism>
<dbReference type="RefSeq" id="WP_134440349.1">
    <property type="nucleotide sequence ID" value="NZ_LXQC01000146.1"/>
</dbReference>
<reference evidence="1 2" key="1">
    <citation type="submission" date="2016-05" db="EMBL/GenBank/DDBJ databases">
        <title>Diversity and Homogeneity among Thermoacidophilic Verrucomicrobia Methanotrophs Linked with Geographical Origin.</title>
        <authorList>
            <person name="Erikstad H.-A."/>
            <person name="Smestad N.B."/>
            <person name="Ceballos R.M."/>
            <person name="Birkeland N.-K."/>
        </authorList>
    </citation>
    <scope>NUCLEOTIDE SEQUENCE [LARGE SCALE GENOMIC DNA]</scope>
    <source>
        <strain evidence="1 2">Phi</strain>
    </source>
</reference>
<gene>
    <name evidence="1" type="ORF">A7Q10_08935</name>
</gene>
<dbReference type="AlphaFoldDB" id="A0A4Y8PAE3"/>